<dbReference type="Gene3D" id="3.30.420.10">
    <property type="entry name" value="Ribonuclease H-like superfamily/Ribonuclease H"/>
    <property type="match status" value="1"/>
</dbReference>
<gene>
    <name evidence="3" type="ORF">KUTeg_021482</name>
</gene>
<dbReference type="EMBL" id="JARBDR010000919">
    <property type="protein sequence ID" value="KAJ8299963.1"/>
    <property type="molecule type" value="Genomic_DNA"/>
</dbReference>
<dbReference type="SUPFAM" id="SSF53098">
    <property type="entry name" value="Ribonuclease H-like"/>
    <property type="match status" value="1"/>
</dbReference>
<evidence type="ECO:0000256" key="1">
    <source>
        <dbReference type="SAM" id="MobiDB-lite"/>
    </source>
</evidence>
<dbReference type="InterPro" id="IPR036397">
    <property type="entry name" value="RNaseH_sf"/>
</dbReference>
<dbReference type="PROSITE" id="PS50994">
    <property type="entry name" value="INTEGRASE"/>
    <property type="match status" value="1"/>
</dbReference>
<sequence>MAKLHMVYETSIMLTVDEENYLRRIWTAPKHAGSFTGPEKLYHIVKKERKYKIGVYRIKQFLADQDSHSLQKRVQRKFKRNHIIVQGIDTQCDVDMQNLAKSNDGIQYILVAQDVFSRFVFAVPMKQKTATQTIKALETLFSTGRKPKLLRTDKGTFFKKEGVHIFYTQNETKSSFAERSIQNSKNRLYRMFTESQSYEYIKELPDIVQSINDTPSRPLGNVAPSNVHKNNEDKIRLNAYLVQTKIKLHTKMKIKTHIEINVFVADTTILLNLFHKLCNCLYSINMAKTNTERSKLHREKVRSNVEKHEQAKKETEKGNKRQEIV</sequence>
<protein>
    <recommendedName>
        <fullName evidence="2">Integrase catalytic domain-containing protein</fullName>
    </recommendedName>
</protein>
<dbReference type="InterPro" id="IPR012337">
    <property type="entry name" value="RNaseH-like_sf"/>
</dbReference>
<reference evidence="3 4" key="1">
    <citation type="submission" date="2022-12" db="EMBL/GenBank/DDBJ databases">
        <title>Chromosome-level genome of Tegillarca granosa.</title>
        <authorList>
            <person name="Kim J."/>
        </authorList>
    </citation>
    <scope>NUCLEOTIDE SEQUENCE [LARGE SCALE GENOMIC DNA]</scope>
    <source>
        <strain evidence="3">Teg-2019</strain>
        <tissue evidence="3">Adductor muscle</tissue>
    </source>
</reference>
<accession>A0ABQ9E3E4</accession>
<dbReference type="PANTHER" id="PTHR46585">
    <property type="entry name" value="INTEGRASE CORE DOMAIN CONTAINING PROTEIN"/>
    <property type="match status" value="1"/>
</dbReference>
<name>A0ABQ9E3E4_TEGGR</name>
<proteinExistence type="predicted"/>
<comment type="caution">
    <text evidence="3">The sequence shown here is derived from an EMBL/GenBank/DDBJ whole genome shotgun (WGS) entry which is preliminary data.</text>
</comment>
<keyword evidence="4" id="KW-1185">Reference proteome</keyword>
<evidence type="ECO:0000313" key="3">
    <source>
        <dbReference type="EMBL" id="KAJ8299963.1"/>
    </source>
</evidence>
<dbReference type="PANTHER" id="PTHR46585:SF1">
    <property type="entry name" value="CHROMO DOMAIN-CONTAINING PROTEIN"/>
    <property type="match status" value="1"/>
</dbReference>
<dbReference type="InterPro" id="IPR001584">
    <property type="entry name" value="Integrase_cat-core"/>
</dbReference>
<organism evidence="3 4">
    <name type="scientific">Tegillarca granosa</name>
    <name type="common">Malaysian cockle</name>
    <name type="synonym">Anadara granosa</name>
    <dbReference type="NCBI Taxonomy" id="220873"/>
    <lineage>
        <taxon>Eukaryota</taxon>
        <taxon>Metazoa</taxon>
        <taxon>Spiralia</taxon>
        <taxon>Lophotrochozoa</taxon>
        <taxon>Mollusca</taxon>
        <taxon>Bivalvia</taxon>
        <taxon>Autobranchia</taxon>
        <taxon>Pteriomorphia</taxon>
        <taxon>Arcoida</taxon>
        <taxon>Arcoidea</taxon>
        <taxon>Arcidae</taxon>
        <taxon>Tegillarca</taxon>
    </lineage>
</organism>
<dbReference type="Proteomes" id="UP001217089">
    <property type="component" value="Unassembled WGS sequence"/>
</dbReference>
<evidence type="ECO:0000259" key="2">
    <source>
        <dbReference type="PROSITE" id="PS50994"/>
    </source>
</evidence>
<feature type="domain" description="Integrase catalytic" evidence="2">
    <location>
        <begin position="78"/>
        <end position="232"/>
    </location>
</feature>
<evidence type="ECO:0000313" key="4">
    <source>
        <dbReference type="Proteomes" id="UP001217089"/>
    </source>
</evidence>
<feature type="region of interest" description="Disordered" evidence="1">
    <location>
        <begin position="292"/>
        <end position="325"/>
    </location>
</feature>
<feature type="compositionally biased region" description="Basic and acidic residues" evidence="1">
    <location>
        <begin position="301"/>
        <end position="325"/>
    </location>
</feature>